<dbReference type="Proteomes" id="UP001152320">
    <property type="component" value="Chromosome 11"/>
</dbReference>
<proteinExistence type="predicted"/>
<gene>
    <name evidence="1" type="ORF">HOLleu_22807</name>
</gene>
<evidence type="ECO:0000313" key="2">
    <source>
        <dbReference type="Proteomes" id="UP001152320"/>
    </source>
</evidence>
<reference evidence="1" key="1">
    <citation type="submission" date="2021-10" db="EMBL/GenBank/DDBJ databases">
        <title>Tropical sea cucumber genome reveals ecological adaptation and Cuvierian tubules defense mechanism.</title>
        <authorList>
            <person name="Chen T."/>
        </authorList>
    </citation>
    <scope>NUCLEOTIDE SEQUENCE</scope>
    <source>
        <strain evidence="1">Nanhai2018</strain>
        <tissue evidence="1">Muscle</tissue>
    </source>
</reference>
<name>A0A9Q1BTV2_HOLLE</name>
<evidence type="ECO:0000313" key="1">
    <source>
        <dbReference type="EMBL" id="KAJ8032762.1"/>
    </source>
</evidence>
<organism evidence="1 2">
    <name type="scientific">Holothuria leucospilota</name>
    <name type="common">Black long sea cucumber</name>
    <name type="synonym">Mertensiothuria leucospilota</name>
    <dbReference type="NCBI Taxonomy" id="206669"/>
    <lineage>
        <taxon>Eukaryota</taxon>
        <taxon>Metazoa</taxon>
        <taxon>Echinodermata</taxon>
        <taxon>Eleutherozoa</taxon>
        <taxon>Echinozoa</taxon>
        <taxon>Holothuroidea</taxon>
        <taxon>Aspidochirotacea</taxon>
        <taxon>Aspidochirotida</taxon>
        <taxon>Holothuriidae</taxon>
        <taxon>Holothuria</taxon>
    </lineage>
</organism>
<accession>A0A9Q1BTV2</accession>
<comment type="caution">
    <text evidence="1">The sequence shown here is derived from an EMBL/GenBank/DDBJ whole genome shotgun (WGS) entry which is preliminary data.</text>
</comment>
<keyword evidence="2" id="KW-1185">Reference proteome</keyword>
<dbReference type="AlphaFoldDB" id="A0A9Q1BTV2"/>
<sequence length="86" mass="9683">MRQRCIERATYKLCRVSINHCSTGDRSLFHRRQVIARLFGFEGQASTVQKDKRPLCSCVTEVSMVMPCACAINTLTAYVCFAVFSA</sequence>
<protein>
    <submittedName>
        <fullName evidence="1">Uncharacterized protein</fullName>
    </submittedName>
</protein>
<dbReference type="EMBL" id="JAIZAY010000011">
    <property type="protein sequence ID" value="KAJ8032762.1"/>
    <property type="molecule type" value="Genomic_DNA"/>
</dbReference>